<dbReference type="SUPFAM" id="SSF53474">
    <property type="entry name" value="alpha/beta-Hydrolases"/>
    <property type="match status" value="1"/>
</dbReference>
<organism evidence="2 3">
    <name type="scientific">Candidatus Profftella armatura</name>
    <dbReference type="NCBI Taxonomy" id="669502"/>
    <lineage>
        <taxon>Bacteria</taxon>
        <taxon>Pseudomonadati</taxon>
        <taxon>Pseudomonadota</taxon>
        <taxon>Betaproteobacteria</taxon>
        <taxon>Candidatus Profftella</taxon>
    </lineage>
</organism>
<reference evidence="2 3" key="1">
    <citation type="journal article" date="2013" name="Curr. Biol.">
        <title>Defensive bacteriome symbiont with a drastically reduced genome.</title>
        <authorList>
            <person name="Nakabachi A."/>
            <person name="Ueoka R."/>
            <person name="Oshima K."/>
            <person name="Teta R."/>
            <person name="Mangoni A."/>
            <person name="Gurgui M."/>
            <person name="Oldham N.J."/>
            <person name="van Echten-Deckert G."/>
            <person name="Okamura K."/>
            <person name="Yamamoto K."/>
            <person name="Inoue H."/>
            <person name="Ohkuma M."/>
            <person name="Hongoh Y."/>
            <person name="Miyagishima S.Y."/>
            <person name="Hattori M."/>
            <person name="Piel J."/>
            <person name="Fukatsu T."/>
        </authorList>
    </citation>
    <scope>NUCLEOTIDE SEQUENCE [LARGE SCALE GENOMIC DNA]</scope>
    <source>
        <strain evidence="2 3">DC</strain>
    </source>
</reference>
<dbReference type="Pfam" id="PF12146">
    <property type="entry name" value="Hydrolase_4"/>
    <property type="match status" value="1"/>
</dbReference>
<dbReference type="HOGENOM" id="CLU_086287_1_0_4"/>
<dbReference type="Proteomes" id="UP000015216">
    <property type="component" value="Chromosome"/>
</dbReference>
<dbReference type="STRING" id="669502.SSDC_01860"/>
<accession>S5RM71</accession>
<evidence type="ECO:0000259" key="1">
    <source>
        <dbReference type="Pfam" id="PF12146"/>
    </source>
</evidence>
<proteinExistence type="predicted"/>
<dbReference type="PANTHER" id="PTHR42103:SF2">
    <property type="entry name" value="AB HYDROLASE-1 DOMAIN-CONTAINING PROTEIN"/>
    <property type="match status" value="1"/>
</dbReference>
<dbReference type="KEGG" id="ssdc:SSDC_01860"/>
<dbReference type="PATRIC" id="fig|669502.6.peg.361"/>
<dbReference type="PANTHER" id="PTHR42103">
    <property type="entry name" value="ALPHA/BETA-HYDROLASES SUPERFAMILY PROTEIN"/>
    <property type="match status" value="1"/>
</dbReference>
<name>S5RM71_9PROT</name>
<dbReference type="RefSeq" id="WP_020915631.1">
    <property type="nucleotide sequence ID" value="NC_021885.1"/>
</dbReference>
<gene>
    <name evidence="2" type="ORF">SSDC_01860</name>
</gene>
<dbReference type="eggNOG" id="COG2945">
    <property type="taxonomic scope" value="Bacteria"/>
</dbReference>
<dbReference type="OrthoDB" id="9800435at2"/>
<dbReference type="AlphaFoldDB" id="S5RM71"/>
<dbReference type="Gene3D" id="3.40.50.1820">
    <property type="entry name" value="alpha/beta hydrolase"/>
    <property type="match status" value="1"/>
</dbReference>
<dbReference type="EMBL" id="CP003468">
    <property type="protein sequence ID" value="AGS07056.1"/>
    <property type="molecule type" value="Genomic_DNA"/>
</dbReference>
<sequence>MISNTKFFNINGSVGILHCAINFPSSIKLLKLKGVVLIAHPHPLFGGTMDNKVVQTLVRVMLSLGYISIRMNFRGVGASSGTYDSGNGETDDMEILLRYIQKKYPYLPIILAGFSFGTFVQAKLQKRLDKEISIKILILISVAVKKWLIPEVPKNTIIIHGELDEIIPLKDVFLWANPLDIPVVVIPGGGHFFHKKLHHIKNIITQMLYSY</sequence>
<protein>
    <recommendedName>
        <fullName evidence="1">Serine aminopeptidase S33 domain-containing protein</fullName>
    </recommendedName>
</protein>
<dbReference type="InterPro" id="IPR029058">
    <property type="entry name" value="AB_hydrolase_fold"/>
</dbReference>
<feature type="domain" description="Serine aminopeptidase S33" evidence="1">
    <location>
        <begin position="33"/>
        <end position="167"/>
    </location>
</feature>
<keyword evidence="3" id="KW-1185">Reference proteome</keyword>
<dbReference type="GeneID" id="301553240"/>
<evidence type="ECO:0000313" key="2">
    <source>
        <dbReference type="EMBL" id="AGS07056.1"/>
    </source>
</evidence>
<dbReference type="InterPro" id="IPR022742">
    <property type="entry name" value="Hydrolase_4"/>
</dbReference>
<evidence type="ECO:0000313" key="3">
    <source>
        <dbReference type="Proteomes" id="UP000015216"/>
    </source>
</evidence>